<comment type="similarity">
    <text evidence="2 13">Belongs to the SUA5 family.</text>
</comment>
<feature type="binding site" evidence="14">
    <location>
        <position position="140"/>
    </location>
    <ligand>
        <name>L-threonine</name>
        <dbReference type="ChEBI" id="CHEBI:57926"/>
    </ligand>
</feature>
<dbReference type="PANTHER" id="PTHR17490">
    <property type="entry name" value="SUA5"/>
    <property type="match status" value="1"/>
</dbReference>
<keyword evidence="5 13" id="KW-0963">Cytoplasm</keyword>
<feature type="binding site" evidence="14">
    <location>
        <position position="35"/>
    </location>
    <ligand>
        <name>L-threonine</name>
        <dbReference type="ChEBI" id="CHEBI:57926"/>
    </ligand>
</feature>
<dbReference type="KEGG" id="tai:Taci_1193"/>
<evidence type="ECO:0000256" key="1">
    <source>
        <dbReference type="ARBA" id="ARBA00004496"/>
    </source>
</evidence>
<dbReference type="HOGENOM" id="CLU_031397_0_0_0"/>
<dbReference type="InterPro" id="IPR050156">
    <property type="entry name" value="TC-AMP_synthase_SUA5"/>
</dbReference>
<dbReference type="GO" id="GO:0003725">
    <property type="term" value="F:double-stranded RNA binding"/>
    <property type="evidence" value="ECO:0007669"/>
    <property type="project" value="UniProtKB-UniRule"/>
</dbReference>
<dbReference type="RefSeq" id="WP_012869937.1">
    <property type="nucleotide sequence ID" value="NC_013522.1"/>
</dbReference>
<feature type="binding site" evidence="14">
    <location>
        <position position="67"/>
    </location>
    <ligand>
        <name>L-threonine</name>
        <dbReference type="ChEBI" id="CHEBI:57926"/>
    </ligand>
</feature>
<evidence type="ECO:0000256" key="11">
    <source>
        <dbReference type="ARBA" id="ARBA00029774"/>
    </source>
</evidence>
<feature type="binding site" evidence="14">
    <location>
        <position position="120"/>
    </location>
    <ligand>
        <name>L-threonine</name>
        <dbReference type="ChEBI" id="CHEBI:57926"/>
    </ligand>
</feature>
<dbReference type="Pfam" id="PF03481">
    <property type="entry name" value="Sua5_C"/>
    <property type="match status" value="1"/>
</dbReference>
<feature type="domain" description="YrdC-like" evidence="15">
    <location>
        <begin position="13"/>
        <end position="198"/>
    </location>
</feature>
<accession>D1B5Y4</accession>
<dbReference type="Gene3D" id="3.40.50.11030">
    <property type="entry name" value="Threonylcarbamoyl-AMP synthase, C-terminal domain"/>
    <property type="match status" value="1"/>
</dbReference>
<comment type="function">
    <text evidence="13">Required for the formation of a threonylcarbamoyl group on adenosine at position 37 (t(6)A37) in tRNAs that read codons beginning with adenine.</text>
</comment>
<evidence type="ECO:0000313" key="17">
    <source>
        <dbReference type="Proteomes" id="UP000002030"/>
    </source>
</evidence>
<dbReference type="InterPro" id="IPR006070">
    <property type="entry name" value="Sua5-like_dom"/>
</dbReference>
<name>D1B5Y4_THEAS</name>
<dbReference type="EnsemblBacteria" id="ACZ19425">
    <property type="protein sequence ID" value="ACZ19425"/>
    <property type="gene ID" value="Taci_1193"/>
</dbReference>
<dbReference type="GO" id="GO:0008033">
    <property type="term" value="P:tRNA processing"/>
    <property type="evidence" value="ECO:0007669"/>
    <property type="project" value="UniProtKB-KW"/>
</dbReference>
<dbReference type="InterPro" id="IPR010923">
    <property type="entry name" value="T(6)A37_SUA5"/>
</dbReference>
<evidence type="ECO:0000256" key="6">
    <source>
        <dbReference type="ARBA" id="ARBA00022679"/>
    </source>
</evidence>
<evidence type="ECO:0000256" key="13">
    <source>
        <dbReference type="PIRNR" id="PIRNR004930"/>
    </source>
</evidence>
<protein>
    <recommendedName>
        <fullName evidence="4 13">Threonylcarbamoyl-AMP synthase</fullName>
        <shortName evidence="13">TC-AMP synthase</shortName>
        <ecNumber evidence="3 13">2.7.7.87</ecNumber>
    </recommendedName>
    <alternativeName>
        <fullName evidence="11 13">L-threonylcarbamoyladenylate synthase</fullName>
    </alternativeName>
</protein>
<dbReference type="GO" id="GO:0005737">
    <property type="term" value="C:cytoplasm"/>
    <property type="evidence" value="ECO:0007669"/>
    <property type="project" value="UniProtKB-SubCell"/>
</dbReference>
<evidence type="ECO:0000256" key="9">
    <source>
        <dbReference type="ARBA" id="ARBA00022741"/>
    </source>
</evidence>
<dbReference type="GO" id="GO:0006450">
    <property type="term" value="P:regulation of translational fidelity"/>
    <property type="evidence" value="ECO:0007669"/>
    <property type="project" value="TreeGrafter"/>
</dbReference>
<dbReference type="eggNOG" id="COG0009">
    <property type="taxonomic scope" value="Bacteria"/>
</dbReference>
<proteinExistence type="inferred from homology"/>
<comment type="catalytic activity">
    <reaction evidence="12 13">
        <text>L-threonine + hydrogencarbonate + ATP = L-threonylcarbamoyladenylate + diphosphate + H2O</text>
        <dbReference type="Rhea" id="RHEA:36407"/>
        <dbReference type="ChEBI" id="CHEBI:15377"/>
        <dbReference type="ChEBI" id="CHEBI:17544"/>
        <dbReference type="ChEBI" id="CHEBI:30616"/>
        <dbReference type="ChEBI" id="CHEBI:33019"/>
        <dbReference type="ChEBI" id="CHEBI:57926"/>
        <dbReference type="ChEBI" id="CHEBI:73682"/>
        <dbReference type="EC" id="2.7.7.87"/>
    </reaction>
</comment>
<keyword evidence="7 13" id="KW-0819">tRNA processing</keyword>
<organism evidence="16 17">
    <name type="scientific">Thermanaerovibrio acidaminovorans (strain ATCC 49978 / DSM 6589 / Su883)</name>
    <name type="common">Selenomonas acidaminovorans</name>
    <dbReference type="NCBI Taxonomy" id="525903"/>
    <lineage>
        <taxon>Bacteria</taxon>
        <taxon>Thermotogati</taxon>
        <taxon>Synergistota</taxon>
        <taxon>Synergistia</taxon>
        <taxon>Synergistales</taxon>
        <taxon>Synergistaceae</taxon>
        <taxon>Thermanaerovibrio</taxon>
    </lineage>
</organism>
<feature type="binding site" evidence="14">
    <location>
        <position position="230"/>
    </location>
    <ligand>
        <name>ATP</name>
        <dbReference type="ChEBI" id="CHEBI:30616"/>
    </ligand>
</feature>
<evidence type="ECO:0000259" key="15">
    <source>
        <dbReference type="PROSITE" id="PS51163"/>
    </source>
</evidence>
<evidence type="ECO:0000256" key="8">
    <source>
        <dbReference type="ARBA" id="ARBA00022695"/>
    </source>
</evidence>
<dbReference type="Pfam" id="PF01300">
    <property type="entry name" value="Sua5_yciO_yrdC"/>
    <property type="match status" value="1"/>
</dbReference>
<evidence type="ECO:0000256" key="12">
    <source>
        <dbReference type="ARBA" id="ARBA00048366"/>
    </source>
</evidence>
<feature type="binding site" evidence="14">
    <location>
        <position position="62"/>
    </location>
    <ligand>
        <name>ATP</name>
        <dbReference type="ChEBI" id="CHEBI:30616"/>
    </ligand>
</feature>
<dbReference type="Proteomes" id="UP000002030">
    <property type="component" value="Chromosome"/>
</dbReference>
<dbReference type="STRING" id="525903.Taci_1193"/>
<feature type="binding site" evidence="14">
    <location>
        <position position="150"/>
    </location>
    <ligand>
        <name>ATP</name>
        <dbReference type="ChEBI" id="CHEBI:30616"/>
    </ligand>
</feature>
<reference evidence="16 17" key="1">
    <citation type="journal article" date="2009" name="Stand. Genomic Sci.">
        <title>Complete genome sequence of Thermanaerovibrio acidaminovorans type strain (Su883).</title>
        <authorList>
            <person name="Chovatia M."/>
            <person name="Sikorski J."/>
            <person name="Schroder M."/>
            <person name="Lapidus A."/>
            <person name="Nolan M."/>
            <person name="Tice H."/>
            <person name="Glavina Del Rio T."/>
            <person name="Copeland A."/>
            <person name="Cheng J.F."/>
            <person name="Lucas S."/>
            <person name="Chen F."/>
            <person name="Bruce D."/>
            <person name="Goodwin L."/>
            <person name="Pitluck S."/>
            <person name="Ivanova N."/>
            <person name="Mavromatis K."/>
            <person name="Ovchinnikova G."/>
            <person name="Pati A."/>
            <person name="Chen A."/>
            <person name="Palaniappan K."/>
            <person name="Land M."/>
            <person name="Hauser L."/>
            <person name="Chang Y.J."/>
            <person name="Jeffries C.D."/>
            <person name="Chain P."/>
            <person name="Saunders E."/>
            <person name="Detter J.C."/>
            <person name="Brettin T."/>
            <person name="Rohde M."/>
            <person name="Goker M."/>
            <person name="Spring S."/>
            <person name="Bristow J."/>
            <person name="Markowitz V."/>
            <person name="Hugenholtz P."/>
            <person name="Kyrpides N.C."/>
            <person name="Klenk H.P."/>
            <person name="Eisen J.A."/>
        </authorList>
    </citation>
    <scope>NUCLEOTIDE SEQUENCE [LARGE SCALE GENOMIC DNA]</scope>
    <source>
        <strain evidence="17">ATCC 49978 / DSM 6589 / Su883</strain>
    </source>
</reference>
<dbReference type="Gene3D" id="3.90.870.10">
    <property type="entry name" value="DHBP synthase"/>
    <property type="match status" value="1"/>
</dbReference>
<feature type="binding site" evidence="14">
    <location>
        <position position="58"/>
    </location>
    <ligand>
        <name>ATP</name>
        <dbReference type="ChEBI" id="CHEBI:30616"/>
    </ligand>
</feature>
<dbReference type="PROSITE" id="PS51163">
    <property type="entry name" value="YRDC"/>
    <property type="match status" value="1"/>
</dbReference>
<dbReference type="PIRSF" id="PIRSF004930">
    <property type="entry name" value="Tln_factor_SUA5"/>
    <property type="match status" value="1"/>
</dbReference>
<feature type="binding site" evidence="14">
    <location>
        <position position="180"/>
    </location>
    <ligand>
        <name>L-threonine</name>
        <dbReference type="ChEBI" id="CHEBI:57926"/>
    </ligand>
</feature>
<keyword evidence="6 13" id="KW-0808">Transferase</keyword>
<evidence type="ECO:0000256" key="7">
    <source>
        <dbReference type="ARBA" id="ARBA00022694"/>
    </source>
</evidence>
<evidence type="ECO:0000256" key="14">
    <source>
        <dbReference type="PIRSR" id="PIRSR004930-1"/>
    </source>
</evidence>
<dbReference type="AlphaFoldDB" id="D1B5Y4"/>
<evidence type="ECO:0000256" key="3">
    <source>
        <dbReference type="ARBA" id="ARBA00012584"/>
    </source>
</evidence>
<evidence type="ECO:0000256" key="4">
    <source>
        <dbReference type="ARBA" id="ARBA00015492"/>
    </source>
</evidence>
<feature type="binding site" evidence="14">
    <location>
        <position position="116"/>
    </location>
    <ligand>
        <name>ATP</name>
        <dbReference type="ChEBI" id="CHEBI:30616"/>
    </ligand>
</feature>
<keyword evidence="8 13" id="KW-0548">Nucleotidyltransferase</keyword>
<dbReference type="InterPro" id="IPR017945">
    <property type="entry name" value="DHBP_synth_RibB-like_a/b_dom"/>
</dbReference>
<dbReference type="PATRIC" id="fig|525903.6.peg.1193"/>
<dbReference type="GO" id="GO:0000049">
    <property type="term" value="F:tRNA binding"/>
    <property type="evidence" value="ECO:0007669"/>
    <property type="project" value="TreeGrafter"/>
</dbReference>
<keyword evidence="17" id="KW-1185">Reference proteome</keyword>
<gene>
    <name evidence="16" type="ordered locus">Taci_1193</name>
</gene>
<comment type="subcellular location">
    <subcellularLocation>
        <location evidence="1 13">Cytoplasm</location>
    </subcellularLocation>
</comment>
<dbReference type="PANTHER" id="PTHR17490:SF16">
    <property type="entry name" value="THREONYLCARBAMOYL-AMP SYNTHASE"/>
    <property type="match status" value="1"/>
</dbReference>
<dbReference type="GO" id="GO:0005524">
    <property type="term" value="F:ATP binding"/>
    <property type="evidence" value="ECO:0007669"/>
    <property type="project" value="UniProtKB-UniRule"/>
</dbReference>
<feature type="binding site" evidence="14">
    <location>
        <position position="142"/>
    </location>
    <ligand>
        <name>L-threonine</name>
        <dbReference type="ChEBI" id="CHEBI:57926"/>
    </ligand>
</feature>
<dbReference type="EMBL" id="CP001818">
    <property type="protein sequence ID" value="ACZ19425.1"/>
    <property type="molecule type" value="Genomic_DNA"/>
</dbReference>
<sequence>MEREITRVLTPSEGALRLGADLILSGRLVAMPTETVYGLGGDATNPEAARRIFQVKGRPLDNPIIVHVSCSEEAREVGRMTPLAEDLARAFWPGPLTLVVPSRGVVPREFLGGLDTVGIRCPSHPVARRLIEISGVPIGAPSANRSGRPSPTDALTVLEDLEGLIPLILDGGPCEVGLESTVVDVTGSEPVILRQGGVTERMIVQAVGRVQVAAGEELLRRSPGTRHRHYAPEVPVLLWDRSVPVQCPPGRVGYVGISDPPFEVAWSVRPRDLREYAFLLFRTFREMERGGASVIVAELPERGEALGDAIRDRLIRASGGRGLAKSRSRC</sequence>
<dbReference type="SUPFAM" id="SSF55821">
    <property type="entry name" value="YrdC/RibB"/>
    <property type="match status" value="1"/>
</dbReference>
<dbReference type="InterPro" id="IPR005145">
    <property type="entry name" value="Sua5_C"/>
</dbReference>
<dbReference type="EC" id="2.7.7.87" evidence="3 13"/>
<evidence type="ECO:0000256" key="2">
    <source>
        <dbReference type="ARBA" id="ARBA00007663"/>
    </source>
</evidence>
<evidence type="ECO:0000256" key="10">
    <source>
        <dbReference type="ARBA" id="ARBA00022840"/>
    </source>
</evidence>
<dbReference type="OrthoDB" id="9814580at2"/>
<feature type="binding site" evidence="14">
    <location>
        <position position="194"/>
    </location>
    <ligand>
        <name>ATP</name>
        <dbReference type="ChEBI" id="CHEBI:30616"/>
    </ligand>
</feature>
<dbReference type="FunFam" id="3.90.870.10:FF:000009">
    <property type="entry name" value="Threonylcarbamoyl-AMP synthase, putative"/>
    <property type="match status" value="1"/>
</dbReference>
<dbReference type="NCBIfam" id="TIGR00057">
    <property type="entry name" value="L-threonylcarbamoyladenylate synthase"/>
    <property type="match status" value="1"/>
</dbReference>
<evidence type="ECO:0000256" key="5">
    <source>
        <dbReference type="ARBA" id="ARBA00022490"/>
    </source>
</evidence>
<dbReference type="GO" id="GO:0061710">
    <property type="term" value="F:L-threonylcarbamoyladenylate synthase"/>
    <property type="evidence" value="ECO:0007669"/>
    <property type="project" value="UniProtKB-EC"/>
</dbReference>
<dbReference type="InterPro" id="IPR038385">
    <property type="entry name" value="Sua5/YwlC_C"/>
</dbReference>
<evidence type="ECO:0000313" key="16">
    <source>
        <dbReference type="EMBL" id="ACZ19425.1"/>
    </source>
</evidence>
<keyword evidence="10 13" id="KW-0067">ATP-binding</keyword>
<keyword evidence="9 13" id="KW-0547">Nucleotide-binding</keyword>